<accession>D2VY16</accession>
<organism evidence="2">
    <name type="scientific">Naegleria gruberi</name>
    <name type="common">Amoeba</name>
    <dbReference type="NCBI Taxonomy" id="5762"/>
    <lineage>
        <taxon>Eukaryota</taxon>
        <taxon>Discoba</taxon>
        <taxon>Heterolobosea</taxon>
        <taxon>Tetramitia</taxon>
        <taxon>Eutetramitia</taxon>
        <taxon>Vahlkampfiidae</taxon>
        <taxon>Naegleria</taxon>
    </lineage>
</organism>
<evidence type="ECO:0000313" key="2">
    <source>
        <dbReference type="Proteomes" id="UP000006671"/>
    </source>
</evidence>
<dbReference type="GeneID" id="8863481"/>
<evidence type="ECO:0000313" key="1">
    <source>
        <dbReference type="EMBL" id="EFC38245.1"/>
    </source>
</evidence>
<dbReference type="Proteomes" id="UP000006671">
    <property type="component" value="Unassembled WGS sequence"/>
</dbReference>
<dbReference type="KEGG" id="ngr:NAEGRDRAFT_53152"/>
<proteinExistence type="predicted"/>
<gene>
    <name evidence="1" type="ORF">NAEGRDRAFT_53152</name>
</gene>
<dbReference type="VEuPathDB" id="AmoebaDB:NAEGRDRAFT_53152"/>
<sequence length="432" mass="50932">MTIKNYWDLPKVKKTLKTDEAFILSLLSTCLGKEYRSETCSVEDYQLGKEAFSLFFKFHEQLDYADKCWASILDLCVMSLNEFVKVEDYEEVLKKILEVKYTFSIDLSLVEYIFFQTDCCTNGLLPLITQILEKNRMEGSFTNYMMYQSIYDMTDELKLAKQVADYFTYLEKFRTREQIMQSHLNDFIISSMGRLPDTYIDELLKLYPIDLNSVSFSDCARFQVTEKILEIANRRGIYYPLETVEKAIVDIYYTRSSYNTIKYIMEHYNLDIYEIEKRTKFFSRFLGSLLRYDINTEQLKSNIETIFPNSPIEWKKLASIHDGINEITERIISLVQTCCERPSGEELLYLRECFTPNIFDLNVMVRSLSNATPACSLTLYNLTMYSEDEKLSDHMDRMLNEQDFSHFTGIDFANYGPSDPRYLVAVYRFVHQ</sequence>
<protein>
    <submittedName>
        <fullName evidence="1">Predicted protein</fullName>
    </submittedName>
</protein>
<name>D2VY16_NAEGR</name>
<dbReference type="AlphaFoldDB" id="D2VY16"/>
<reference evidence="1 2" key="1">
    <citation type="journal article" date="2010" name="Cell">
        <title>The genome of Naegleria gruberi illuminates early eukaryotic versatility.</title>
        <authorList>
            <person name="Fritz-Laylin L.K."/>
            <person name="Prochnik S.E."/>
            <person name="Ginger M.L."/>
            <person name="Dacks J.B."/>
            <person name="Carpenter M.L."/>
            <person name="Field M.C."/>
            <person name="Kuo A."/>
            <person name="Paredez A."/>
            <person name="Chapman J."/>
            <person name="Pham J."/>
            <person name="Shu S."/>
            <person name="Neupane R."/>
            <person name="Cipriano M."/>
            <person name="Mancuso J."/>
            <person name="Tu H."/>
            <person name="Salamov A."/>
            <person name="Lindquist E."/>
            <person name="Shapiro H."/>
            <person name="Lucas S."/>
            <person name="Grigoriev I.V."/>
            <person name="Cande W.Z."/>
            <person name="Fulton C."/>
            <person name="Rokhsar D.S."/>
            <person name="Dawson S.C."/>
        </authorList>
    </citation>
    <scope>NUCLEOTIDE SEQUENCE [LARGE SCALE GENOMIC DNA]</scope>
    <source>
        <strain evidence="1 2">NEG-M</strain>
    </source>
</reference>
<dbReference type="RefSeq" id="XP_002670989.1">
    <property type="nucleotide sequence ID" value="XM_002670943.1"/>
</dbReference>
<keyword evidence="2" id="KW-1185">Reference proteome</keyword>
<dbReference type="InParanoid" id="D2VY16"/>
<dbReference type="EMBL" id="GG738909">
    <property type="protein sequence ID" value="EFC38245.1"/>
    <property type="molecule type" value="Genomic_DNA"/>
</dbReference>